<name>A0A0M3I8B9_ASCLU</name>
<proteinExistence type="predicted"/>
<organism evidence="1 2">
    <name type="scientific">Ascaris lumbricoides</name>
    <name type="common">Giant roundworm</name>
    <dbReference type="NCBI Taxonomy" id="6252"/>
    <lineage>
        <taxon>Eukaryota</taxon>
        <taxon>Metazoa</taxon>
        <taxon>Ecdysozoa</taxon>
        <taxon>Nematoda</taxon>
        <taxon>Chromadorea</taxon>
        <taxon>Rhabditida</taxon>
        <taxon>Spirurina</taxon>
        <taxon>Ascaridomorpha</taxon>
        <taxon>Ascaridoidea</taxon>
        <taxon>Ascarididae</taxon>
        <taxon>Ascaris</taxon>
    </lineage>
</organism>
<evidence type="ECO:0000313" key="1">
    <source>
        <dbReference type="Proteomes" id="UP000036681"/>
    </source>
</evidence>
<dbReference type="WBParaSite" id="ALUE_0001356501-mRNA-1">
    <property type="protein sequence ID" value="ALUE_0001356501-mRNA-1"/>
    <property type="gene ID" value="ALUE_0001356501"/>
</dbReference>
<accession>A0A0M3I8B9</accession>
<protein>
    <submittedName>
        <fullName evidence="2">Uncharacterized protein</fullName>
    </submittedName>
</protein>
<sequence length="74" mass="8416">MRVEEDAGRMAVFWRASLMQKCREKAVNKDSLRHLNTKQIIALLSHNADARCVSSSKHDDACRCPITTDSWVVN</sequence>
<dbReference type="AlphaFoldDB" id="A0A0M3I8B9"/>
<dbReference type="Proteomes" id="UP000036681">
    <property type="component" value="Unplaced"/>
</dbReference>
<evidence type="ECO:0000313" key="2">
    <source>
        <dbReference type="WBParaSite" id="ALUE_0001356501-mRNA-1"/>
    </source>
</evidence>
<reference evidence="2" key="1">
    <citation type="submission" date="2017-02" db="UniProtKB">
        <authorList>
            <consortium name="WormBaseParasite"/>
        </authorList>
    </citation>
    <scope>IDENTIFICATION</scope>
</reference>
<keyword evidence="1" id="KW-1185">Reference proteome</keyword>